<dbReference type="RefSeq" id="WP_102164260.1">
    <property type="nucleotide sequence ID" value="NZ_JAWFMR010000001.1"/>
</dbReference>
<name>A0A2N6SSQ5_FINMA</name>
<dbReference type="PANTHER" id="PTHR33169">
    <property type="entry name" value="PADR-FAMILY TRANSCRIPTIONAL REGULATOR"/>
    <property type="match status" value="1"/>
</dbReference>
<comment type="caution">
    <text evidence="2">The sequence shown here is derived from an EMBL/GenBank/DDBJ whole genome shotgun (WGS) entry which is preliminary data.</text>
</comment>
<proteinExistence type="predicted"/>
<sequence length="112" mass="12650">MGDDLEKNIPLTETMFLVLLTMLEENYGYKVSQEVEEITGGRIVLGPGTLYGAINNLSKKGWIKLVDKDKESGKKVYIATDIGKKLVLLEIDRMRTLVLEGEKKLKKEGNYE</sequence>
<dbReference type="SUPFAM" id="SSF46785">
    <property type="entry name" value="Winged helix' DNA-binding domain"/>
    <property type="match status" value="1"/>
</dbReference>
<dbReference type="Pfam" id="PF03551">
    <property type="entry name" value="PadR"/>
    <property type="match status" value="1"/>
</dbReference>
<dbReference type="PANTHER" id="PTHR33169:SF13">
    <property type="entry name" value="PADR-FAMILY TRANSCRIPTIONAL REGULATOR"/>
    <property type="match status" value="1"/>
</dbReference>
<accession>A0A2N6SSQ5</accession>
<evidence type="ECO:0000259" key="1">
    <source>
        <dbReference type="Pfam" id="PF03551"/>
    </source>
</evidence>
<evidence type="ECO:0000313" key="2">
    <source>
        <dbReference type="EMBL" id="PMC60056.1"/>
    </source>
</evidence>
<organism evidence="2 3">
    <name type="scientific">Finegoldia magna</name>
    <name type="common">Peptostreptococcus magnus</name>
    <dbReference type="NCBI Taxonomy" id="1260"/>
    <lineage>
        <taxon>Bacteria</taxon>
        <taxon>Bacillati</taxon>
        <taxon>Bacillota</taxon>
        <taxon>Tissierellia</taxon>
        <taxon>Tissierellales</taxon>
        <taxon>Peptoniphilaceae</taxon>
        <taxon>Finegoldia</taxon>
    </lineage>
</organism>
<dbReference type="EMBL" id="PNHD01000006">
    <property type="protein sequence ID" value="PMC60056.1"/>
    <property type="molecule type" value="Genomic_DNA"/>
</dbReference>
<protein>
    <submittedName>
        <fullName evidence="2">PadR family transcriptional regulator</fullName>
    </submittedName>
</protein>
<dbReference type="AlphaFoldDB" id="A0A2N6SSQ5"/>
<evidence type="ECO:0000313" key="3">
    <source>
        <dbReference type="Proteomes" id="UP000235723"/>
    </source>
</evidence>
<dbReference type="InterPro" id="IPR036388">
    <property type="entry name" value="WH-like_DNA-bd_sf"/>
</dbReference>
<gene>
    <name evidence="2" type="ORF">CJ208_05560</name>
</gene>
<dbReference type="Gene3D" id="1.10.10.10">
    <property type="entry name" value="Winged helix-like DNA-binding domain superfamily/Winged helix DNA-binding domain"/>
    <property type="match status" value="1"/>
</dbReference>
<reference evidence="2 3" key="1">
    <citation type="submission" date="2017-09" db="EMBL/GenBank/DDBJ databases">
        <title>Bacterial strain isolated from the female urinary microbiota.</title>
        <authorList>
            <person name="Thomas-White K."/>
            <person name="Kumar N."/>
            <person name="Forster S."/>
            <person name="Putonti C."/>
            <person name="Lawley T."/>
            <person name="Wolfe A.J."/>
        </authorList>
    </citation>
    <scope>NUCLEOTIDE SEQUENCE [LARGE SCALE GENOMIC DNA]</scope>
    <source>
        <strain evidence="2 3">UMB0115</strain>
    </source>
</reference>
<dbReference type="Proteomes" id="UP000235723">
    <property type="component" value="Unassembled WGS sequence"/>
</dbReference>
<dbReference type="InterPro" id="IPR005149">
    <property type="entry name" value="Tscrpt_reg_PadR_N"/>
</dbReference>
<dbReference type="InterPro" id="IPR036390">
    <property type="entry name" value="WH_DNA-bd_sf"/>
</dbReference>
<dbReference type="InterPro" id="IPR052509">
    <property type="entry name" value="Metal_resp_DNA-bind_regulator"/>
</dbReference>
<feature type="domain" description="Transcription regulator PadR N-terminal" evidence="1">
    <location>
        <begin position="18"/>
        <end position="85"/>
    </location>
</feature>